<dbReference type="Proteomes" id="UP000204511">
    <property type="component" value="Genome"/>
</dbReference>
<dbReference type="KEGG" id="vg:29060307"/>
<proteinExistence type="predicted"/>
<evidence type="ECO:0000256" key="5">
    <source>
        <dbReference type="ARBA" id="ARBA00023136"/>
    </source>
</evidence>
<reference evidence="9" key="1">
    <citation type="submission" date="2016-03" db="EMBL/GenBank/DDBJ databases">
        <authorList>
            <person name="Cucic S."/>
            <person name="Anany H."/>
            <person name="Brovko L."/>
            <person name="Kropinski A.M."/>
            <person name="Griffiths M.W."/>
        </authorList>
    </citation>
    <scope>NUCLEOTIDE SEQUENCE [LARGE SCALE GENOMIC DNA]</scope>
</reference>
<keyword evidence="6" id="KW-0998">Cell outer membrane</keyword>
<comment type="subcellular location">
    <subcellularLocation>
        <location evidence="1">Cell outer membrane</location>
    </subcellularLocation>
</comment>
<evidence type="ECO:0000313" key="8">
    <source>
        <dbReference type="EMBL" id="ANA49477.1"/>
    </source>
</evidence>
<dbReference type="OrthoDB" id="37651at10239"/>
<evidence type="ECO:0000256" key="3">
    <source>
        <dbReference type="ARBA" id="ARBA00022692"/>
    </source>
</evidence>
<evidence type="ECO:0000256" key="4">
    <source>
        <dbReference type="ARBA" id="ARBA00022729"/>
    </source>
</evidence>
<evidence type="ECO:0000256" key="1">
    <source>
        <dbReference type="ARBA" id="ARBA00004442"/>
    </source>
</evidence>
<dbReference type="Gene3D" id="3.30.1300.30">
    <property type="entry name" value="GSPII I/J protein-like"/>
    <property type="match status" value="1"/>
</dbReference>
<evidence type="ECO:0000256" key="6">
    <source>
        <dbReference type="ARBA" id="ARBA00023237"/>
    </source>
</evidence>
<keyword evidence="5" id="KW-0472">Membrane</keyword>
<dbReference type="InterPro" id="IPR045584">
    <property type="entry name" value="Pilin-like"/>
</dbReference>
<keyword evidence="3" id="KW-0812">Transmembrane</keyword>
<dbReference type="InterPro" id="IPR005594">
    <property type="entry name" value="YadA_C"/>
</dbReference>
<keyword evidence="4" id="KW-0732">Signal</keyword>
<dbReference type="EMBL" id="KU867307">
    <property type="protein sequence ID" value="ANA49477.1"/>
    <property type="molecule type" value="Genomic_DNA"/>
</dbReference>
<feature type="domain" description="Trimeric autotransporter adhesin YadA-like C-terminal membrane anchor" evidence="7">
    <location>
        <begin position="84"/>
        <end position="136"/>
    </location>
</feature>
<dbReference type="GeneID" id="29060307"/>
<dbReference type="Pfam" id="PF03895">
    <property type="entry name" value="YadA_anchor"/>
    <property type="match status" value="1"/>
</dbReference>
<keyword evidence="9" id="KW-1185">Reference proteome</keyword>
<evidence type="ECO:0000313" key="9">
    <source>
        <dbReference type="Proteomes" id="UP000204511"/>
    </source>
</evidence>
<sequence>MKQLIIASLVMLMTVPAVAAFDFNFDVDAVLEQAKKEQAVRDSLDYRITTGDVYRQTSSQIEELRKKVSSGVAGVAAMNNVPVVPGKELSVGAAFGSFDSETALAVGANFTPSNAPVAFKATVAATPEEAVYGAGFAVGF</sequence>
<dbReference type="SUPFAM" id="SSF54523">
    <property type="entry name" value="Pili subunits"/>
    <property type="match status" value="1"/>
</dbReference>
<gene>
    <name evidence="8" type="ORF">CGG41_122</name>
</gene>
<name>A0A1B0VV73_9CAUD</name>
<accession>A0A1B0VV73</accession>
<keyword evidence="2" id="KW-1134">Transmembrane beta strand</keyword>
<evidence type="ECO:0000259" key="7">
    <source>
        <dbReference type="Pfam" id="PF03895"/>
    </source>
</evidence>
<evidence type="ECO:0000256" key="2">
    <source>
        <dbReference type="ARBA" id="ARBA00022452"/>
    </source>
</evidence>
<dbReference type="RefSeq" id="YP_009286489.1">
    <property type="nucleotide sequence ID" value="NC_031065.1"/>
</dbReference>
<protein>
    <recommendedName>
        <fullName evidence="7">Trimeric autotransporter adhesin YadA-like C-terminal membrane anchor domain-containing protein</fullName>
    </recommendedName>
</protein>
<organism evidence="8 9">
    <name type="scientific">Salmonella phage vB_SnwM_CGG4-1</name>
    <dbReference type="NCBI Taxonomy" id="1815631"/>
    <lineage>
        <taxon>Viruses</taxon>
        <taxon>Duplodnaviria</taxon>
        <taxon>Heunggongvirae</taxon>
        <taxon>Uroviricota</taxon>
        <taxon>Caudoviricetes</taxon>
        <taxon>Pantevenvirales</taxon>
        <taxon>Straboviridae</taxon>
        <taxon>Tevenvirinae</taxon>
        <taxon>Gelderlandvirus</taxon>
        <taxon>Gelderlandvirus cgg41</taxon>
    </lineage>
</organism>